<evidence type="ECO:0000313" key="3">
    <source>
        <dbReference type="Proteomes" id="UP000318307"/>
    </source>
</evidence>
<protein>
    <submittedName>
        <fullName evidence="2">Uncharacterized protein</fullName>
    </submittedName>
</protein>
<dbReference type="Proteomes" id="UP000318307">
    <property type="component" value="Unassembled WGS sequence"/>
</dbReference>
<sequence length="76" mass="8672">MARRKKPKITLVIEVDHSKIRKPISPPTQTHNDKKSYNRKMKHKKRFPEGGPLFVFHLPALQKPVHHVRSGASGSA</sequence>
<evidence type="ECO:0000313" key="2">
    <source>
        <dbReference type="EMBL" id="TWI76808.1"/>
    </source>
</evidence>
<evidence type="ECO:0000256" key="1">
    <source>
        <dbReference type="SAM" id="MobiDB-lite"/>
    </source>
</evidence>
<dbReference type="AlphaFoldDB" id="A0A562S6I9"/>
<accession>A0A562S6I9</accession>
<feature type="region of interest" description="Disordered" evidence="1">
    <location>
        <begin position="20"/>
        <end position="48"/>
    </location>
</feature>
<gene>
    <name evidence="2" type="ORF">LZ24_00430</name>
</gene>
<dbReference type="EMBL" id="VLLC01000002">
    <property type="protein sequence ID" value="TWI76808.1"/>
    <property type="molecule type" value="Genomic_DNA"/>
</dbReference>
<keyword evidence="3" id="KW-1185">Reference proteome</keyword>
<organism evidence="2 3">
    <name type="scientific">Desulfobotulus alkaliphilus</name>
    <dbReference type="NCBI Taxonomy" id="622671"/>
    <lineage>
        <taxon>Bacteria</taxon>
        <taxon>Pseudomonadati</taxon>
        <taxon>Thermodesulfobacteriota</taxon>
        <taxon>Desulfobacteria</taxon>
        <taxon>Desulfobacterales</taxon>
        <taxon>Desulfobacteraceae</taxon>
        <taxon>Desulfobotulus</taxon>
    </lineage>
</organism>
<reference evidence="2 3" key="1">
    <citation type="submission" date="2019-07" db="EMBL/GenBank/DDBJ databases">
        <title>Genome sequencing of 100 strains of the haloalkaliphilic chemolithoautotrophic sulfur-oxidizing bacterium Thioalkalivibrio.</title>
        <authorList>
            <person name="Muyzer G."/>
        </authorList>
    </citation>
    <scope>NUCLEOTIDE SEQUENCE [LARGE SCALE GENOMIC DNA]</scope>
    <source>
        <strain evidence="2 3">ASO4-4</strain>
    </source>
</reference>
<proteinExistence type="predicted"/>
<comment type="caution">
    <text evidence="2">The sequence shown here is derived from an EMBL/GenBank/DDBJ whole genome shotgun (WGS) entry which is preliminary data.</text>
</comment>
<feature type="compositionally biased region" description="Basic residues" evidence="1">
    <location>
        <begin position="37"/>
        <end position="46"/>
    </location>
</feature>
<name>A0A562S6I9_9BACT</name>